<dbReference type="EMBL" id="KN818224">
    <property type="protein sequence ID" value="KIL70206.1"/>
    <property type="molecule type" value="Genomic_DNA"/>
</dbReference>
<keyword evidence="4 6" id="KW-0472">Membrane</keyword>
<evidence type="ECO:0000256" key="4">
    <source>
        <dbReference type="ARBA" id="ARBA00023136"/>
    </source>
</evidence>
<evidence type="ECO:0000256" key="6">
    <source>
        <dbReference type="SAM" id="Phobius"/>
    </source>
</evidence>
<keyword evidence="2 6" id="KW-0812">Transmembrane</keyword>
<dbReference type="InterPro" id="IPR051694">
    <property type="entry name" value="Immunoregulatory_rcpt-like"/>
</dbReference>
<evidence type="ECO:0000256" key="5">
    <source>
        <dbReference type="SAM" id="MobiDB-lite"/>
    </source>
</evidence>
<dbReference type="GO" id="GO:0016020">
    <property type="term" value="C:membrane"/>
    <property type="evidence" value="ECO:0007669"/>
    <property type="project" value="UniProtKB-SubCell"/>
</dbReference>
<name>A0A0C2XL05_AMAMK</name>
<protein>
    <submittedName>
        <fullName evidence="8">Uncharacterized protein</fullName>
    </submittedName>
</protein>
<dbReference type="Proteomes" id="UP000054549">
    <property type="component" value="Unassembled WGS sequence"/>
</dbReference>
<feature type="region of interest" description="Disordered" evidence="5">
    <location>
        <begin position="40"/>
        <end position="167"/>
    </location>
</feature>
<proteinExistence type="predicted"/>
<evidence type="ECO:0000256" key="3">
    <source>
        <dbReference type="ARBA" id="ARBA00022989"/>
    </source>
</evidence>
<feature type="compositionally biased region" description="Low complexity" evidence="5">
    <location>
        <begin position="40"/>
        <end position="128"/>
    </location>
</feature>
<feature type="region of interest" description="Disordered" evidence="5">
    <location>
        <begin position="259"/>
        <end position="294"/>
    </location>
</feature>
<comment type="subcellular location">
    <subcellularLocation>
        <location evidence="1">Membrane</location>
        <topology evidence="1">Single-pass membrane protein</topology>
    </subcellularLocation>
</comment>
<gene>
    <name evidence="8" type="ORF">M378DRAFT_610727</name>
</gene>
<reference evidence="8 9" key="1">
    <citation type="submission" date="2014-04" db="EMBL/GenBank/DDBJ databases">
        <title>Evolutionary Origins and Diversification of the Mycorrhizal Mutualists.</title>
        <authorList>
            <consortium name="DOE Joint Genome Institute"/>
            <consortium name="Mycorrhizal Genomics Consortium"/>
            <person name="Kohler A."/>
            <person name="Kuo A."/>
            <person name="Nagy L.G."/>
            <person name="Floudas D."/>
            <person name="Copeland A."/>
            <person name="Barry K.W."/>
            <person name="Cichocki N."/>
            <person name="Veneault-Fourrey C."/>
            <person name="LaButti K."/>
            <person name="Lindquist E.A."/>
            <person name="Lipzen A."/>
            <person name="Lundell T."/>
            <person name="Morin E."/>
            <person name="Murat C."/>
            <person name="Riley R."/>
            <person name="Ohm R."/>
            <person name="Sun H."/>
            <person name="Tunlid A."/>
            <person name="Henrissat B."/>
            <person name="Grigoriev I.V."/>
            <person name="Hibbett D.S."/>
            <person name="Martin F."/>
        </authorList>
    </citation>
    <scope>NUCLEOTIDE SEQUENCE [LARGE SCALE GENOMIC DNA]</scope>
    <source>
        <strain evidence="8 9">Koide BX008</strain>
    </source>
</reference>
<dbReference type="STRING" id="946122.A0A0C2XL05"/>
<feature type="chain" id="PRO_5002174265" evidence="7">
    <location>
        <begin position="19"/>
        <end position="313"/>
    </location>
</feature>
<dbReference type="AlphaFoldDB" id="A0A0C2XL05"/>
<dbReference type="InParanoid" id="A0A0C2XL05"/>
<feature type="compositionally biased region" description="Polar residues" evidence="5">
    <location>
        <begin position="143"/>
        <end position="153"/>
    </location>
</feature>
<evidence type="ECO:0000256" key="7">
    <source>
        <dbReference type="SAM" id="SignalP"/>
    </source>
</evidence>
<dbReference type="GO" id="GO:0071944">
    <property type="term" value="C:cell periphery"/>
    <property type="evidence" value="ECO:0007669"/>
    <property type="project" value="UniProtKB-ARBA"/>
</dbReference>
<feature type="compositionally biased region" description="Low complexity" evidence="5">
    <location>
        <begin position="154"/>
        <end position="167"/>
    </location>
</feature>
<organism evidence="8 9">
    <name type="scientific">Amanita muscaria (strain Koide BX008)</name>
    <dbReference type="NCBI Taxonomy" id="946122"/>
    <lineage>
        <taxon>Eukaryota</taxon>
        <taxon>Fungi</taxon>
        <taxon>Dikarya</taxon>
        <taxon>Basidiomycota</taxon>
        <taxon>Agaricomycotina</taxon>
        <taxon>Agaricomycetes</taxon>
        <taxon>Agaricomycetidae</taxon>
        <taxon>Agaricales</taxon>
        <taxon>Pluteineae</taxon>
        <taxon>Amanitaceae</taxon>
        <taxon>Amanita</taxon>
    </lineage>
</organism>
<feature type="signal peptide" evidence="7">
    <location>
        <begin position="1"/>
        <end position="18"/>
    </location>
</feature>
<evidence type="ECO:0000256" key="1">
    <source>
        <dbReference type="ARBA" id="ARBA00004167"/>
    </source>
</evidence>
<evidence type="ECO:0000256" key="2">
    <source>
        <dbReference type="ARBA" id="ARBA00022692"/>
    </source>
</evidence>
<evidence type="ECO:0000313" key="8">
    <source>
        <dbReference type="EMBL" id="KIL70206.1"/>
    </source>
</evidence>
<dbReference type="HOGENOM" id="CLU_888446_0_0_1"/>
<dbReference type="PANTHER" id="PTHR15549">
    <property type="entry name" value="PAIRED IMMUNOGLOBULIN-LIKE TYPE 2 RECEPTOR"/>
    <property type="match status" value="1"/>
</dbReference>
<accession>A0A0C2XL05</accession>
<keyword evidence="3 6" id="KW-1133">Transmembrane helix</keyword>
<feature type="transmembrane region" description="Helical" evidence="6">
    <location>
        <begin position="174"/>
        <end position="198"/>
    </location>
</feature>
<evidence type="ECO:0000313" key="9">
    <source>
        <dbReference type="Proteomes" id="UP000054549"/>
    </source>
</evidence>
<feature type="compositionally biased region" description="Polar residues" evidence="5">
    <location>
        <begin position="272"/>
        <end position="289"/>
    </location>
</feature>
<sequence>MLLYRHSFLLAFFSLAVCRVHTSSASSSALIPTLSPVLSPSSQSFSGTSSGTPSLSFNSSSTPSSTSTIPPASPTTSSTQSHTTASTTQSEAPTTRPSTTSTSTWSSSSQTPSPSSSTSSPLSSPTSSDIAPATTLIVPDPATLTSSSDGTGPTNDASSNSATSSTSLWDNKSAVAGIFVAVALALLVLVAGVAYMVFRRRQQRKLERAMEAEDFDDRRDIADPYDTRGASPAPSMTQMTMPTRAEAFVSRDIHFGLGPTHSAAGDVRHQPGVSTSANGLLSPPSNSRQPGRESVATYDSFYGGMDRGYGHAI</sequence>
<keyword evidence="7" id="KW-0732">Signal</keyword>
<keyword evidence="9" id="KW-1185">Reference proteome</keyword>